<keyword evidence="4" id="KW-1185">Reference proteome</keyword>
<dbReference type="NCBIfam" id="NF041518">
    <property type="entry name" value="choice_anch_Q"/>
    <property type="match status" value="1"/>
</dbReference>
<feature type="chain" id="PRO_5025013828" description="Parallel beta helix pectate lyase-like protein" evidence="2">
    <location>
        <begin position="24"/>
        <end position="542"/>
    </location>
</feature>
<comment type="caution">
    <text evidence="3">The sequence shown here is derived from an EMBL/GenBank/DDBJ whole genome shotgun (WGS) entry which is preliminary data.</text>
</comment>
<gene>
    <name evidence="3" type="ORF">C8N24_4152</name>
</gene>
<dbReference type="RefSeq" id="WP_147447914.1">
    <property type="nucleotide sequence ID" value="NZ_RBIL01000002.1"/>
</dbReference>
<organism evidence="3 4">
    <name type="scientific">Solirubrobacter pauli</name>
    <dbReference type="NCBI Taxonomy" id="166793"/>
    <lineage>
        <taxon>Bacteria</taxon>
        <taxon>Bacillati</taxon>
        <taxon>Actinomycetota</taxon>
        <taxon>Thermoleophilia</taxon>
        <taxon>Solirubrobacterales</taxon>
        <taxon>Solirubrobacteraceae</taxon>
        <taxon>Solirubrobacter</taxon>
    </lineage>
</organism>
<evidence type="ECO:0000313" key="3">
    <source>
        <dbReference type="EMBL" id="RKQ86142.1"/>
    </source>
</evidence>
<sequence>MRIVVASAVGLAAVAFAPATAGAAERWASPASVQTSGPCLSVDPCTLRAALNGAATGDTILLSAGRYVLGGPLTAFARVTLRGADPERPVIVGSESSEDDAVLTVRTASTLRHLQVEATRGQQDALEVQGGLVEDVMVSSAGGNGVKVYGAPNGTVIRDVLARTAVQGDSDRAALRLKSSGAGDVALLNVTALAPGANGIRCELTVSSATIVNTIARGAKDIKAASSSHCTANASSFRPALSPNVSAGTANQSGDPLLDADGRPTAGSPTIDAGATDPGLGTTDVGGCPRTVGAGPDIGAYEYTTGACAVAAVDGPPATPEPPVDTPPTPTPTATPSPTAAPPVPSAPGPEPDTTAELPPGVPAPAQGTSMVISPGQGTIRFREPGTNRFVELEAGAQIPLGSEIDATKGRVTLVTAVAGGLQDGTFWGGRFTVRQERKGVGMTSLVLKGGSFRDCAKRVRASAAAVSKAKPKRKLWSKDKNGRFRTHGHNSVATARGTDWLTEDTCAGTRTRVVEGAVAVRDLRTRRTKLVRAGESYLARR</sequence>
<dbReference type="Gene3D" id="2.160.20.10">
    <property type="entry name" value="Single-stranded right-handed beta-helix, Pectin lyase-like"/>
    <property type="match status" value="1"/>
</dbReference>
<dbReference type="InterPro" id="IPR059226">
    <property type="entry name" value="Choice_anch_Q_dom"/>
</dbReference>
<dbReference type="InterPro" id="IPR012334">
    <property type="entry name" value="Pectin_lyas_fold"/>
</dbReference>
<evidence type="ECO:0000256" key="1">
    <source>
        <dbReference type="SAM" id="MobiDB-lite"/>
    </source>
</evidence>
<evidence type="ECO:0000313" key="4">
    <source>
        <dbReference type="Proteomes" id="UP000278962"/>
    </source>
</evidence>
<feature type="region of interest" description="Disordered" evidence="1">
    <location>
        <begin position="312"/>
        <end position="370"/>
    </location>
</feature>
<protein>
    <recommendedName>
        <fullName evidence="5">Parallel beta helix pectate lyase-like protein</fullName>
    </recommendedName>
</protein>
<feature type="signal peptide" evidence="2">
    <location>
        <begin position="1"/>
        <end position="23"/>
    </location>
</feature>
<evidence type="ECO:0000256" key="2">
    <source>
        <dbReference type="SAM" id="SignalP"/>
    </source>
</evidence>
<name>A0A660KZP9_9ACTN</name>
<dbReference type="SUPFAM" id="SSF51126">
    <property type="entry name" value="Pectin lyase-like"/>
    <property type="match status" value="1"/>
</dbReference>
<keyword evidence="2" id="KW-0732">Signal</keyword>
<evidence type="ECO:0008006" key="5">
    <source>
        <dbReference type="Google" id="ProtNLM"/>
    </source>
</evidence>
<dbReference type="InterPro" id="IPR011050">
    <property type="entry name" value="Pectin_lyase_fold/virulence"/>
</dbReference>
<proteinExistence type="predicted"/>
<feature type="region of interest" description="Disordered" evidence="1">
    <location>
        <begin position="234"/>
        <end position="288"/>
    </location>
</feature>
<dbReference type="OrthoDB" id="9762443at2"/>
<dbReference type="Proteomes" id="UP000278962">
    <property type="component" value="Unassembled WGS sequence"/>
</dbReference>
<reference evidence="3 4" key="1">
    <citation type="submission" date="2018-10" db="EMBL/GenBank/DDBJ databases">
        <title>Genomic Encyclopedia of Archaeal and Bacterial Type Strains, Phase II (KMG-II): from individual species to whole genera.</title>
        <authorList>
            <person name="Goeker M."/>
        </authorList>
    </citation>
    <scope>NUCLEOTIDE SEQUENCE [LARGE SCALE GENOMIC DNA]</scope>
    <source>
        <strain evidence="3 4">DSM 14954</strain>
    </source>
</reference>
<dbReference type="EMBL" id="RBIL01000002">
    <property type="protein sequence ID" value="RKQ86142.1"/>
    <property type="molecule type" value="Genomic_DNA"/>
</dbReference>
<dbReference type="AlphaFoldDB" id="A0A660KZP9"/>
<accession>A0A660KZP9</accession>
<feature type="compositionally biased region" description="Pro residues" evidence="1">
    <location>
        <begin position="317"/>
        <end position="351"/>
    </location>
</feature>
<feature type="compositionally biased region" description="Polar residues" evidence="1">
    <location>
        <begin position="243"/>
        <end position="254"/>
    </location>
</feature>